<protein>
    <submittedName>
        <fullName evidence="1">Uncharacterized protein</fullName>
    </submittedName>
</protein>
<organism evidence="1 2">
    <name type="scientific">Candida metapsilosis</name>
    <dbReference type="NCBI Taxonomy" id="273372"/>
    <lineage>
        <taxon>Eukaryota</taxon>
        <taxon>Fungi</taxon>
        <taxon>Dikarya</taxon>
        <taxon>Ascomycota</taxon>
        <taxon>Saccharomycotina</taxon>
        <taxon>Pichiomycetes</taxon>
        <taxon>Debaryomycetaceae</taxon>
        <taxon>Candida/Lodderomyces clade</taxon>
        <taxon>Candida</taxon>
    </lineage>
</organism>
<gene>
    <name evidence="1" type="ORF">I9W82_002669</name>
</gene>
<dbReference type="Proteomes" id="UP000669133">
    <property type="component" value="Unassembled WGS sequence"/>
</dbReference>
<dbReference type="GeneID" id="93651298"/>
<proteinExistence type="predicted"/>
<comment type="caution">
    <text evidence="1">The sequence shown here is derived from an EMBL/GenBank/DDBJ whole genome shotgun (WGS) entry which is preliminary data.</text>
</comment>
<sequence length="115" mass="13394">MASTTADKRKMSESMETTDIKETILNLRKEADIEEIAEDYEMENVARHAEEIVPETVEELASKNKALQLIQSFLEQENLALKKSYAELLKENKALKDVIKNDFQSDYKYIKKDYE</sequence>
<reference evidence="1 2" key="1">
    <citation type="submission" date="2020-12" db="EMBL/GenBank/DDBJ databases">
        <title>Effect of drift, selection, and recombination on the evolution of hybrid genomes in Candida yeast pathogens.</title>
        <authorList>
            <person name="Mixao V."/>
            <person name="Ksiezopolska E."/>
            <person name="Saus E."/>
            <person name="Boekhout T."/>
            <person name="Gacser A."/>
            <person name="Gabaldon T."/>
        </authorList>
    </citation>
    <scope>NUCLEOTIDE SEQUENCE [LARGE SCALE GENOMIC DNA]</scope>
    <source>
        <strain evidence="1 2">BP57</strain>
    </source>
</reference>
<accession>A0A8H8DBU4</accession>
<dbReference type="AlphaFoldDB" id="A0A8H8DBU4"/>
<name>A0A8H8DBU4_9ASCO</name>
<evidence type="ECO:0000313" key="2">
    <source>
        <dbReference type="Proteomes" id="UP000669133"/>
    </source>
</evidence>
<keyword evidence="2" id="KW-1185">Reference proteome</keyword>
<dbReference type="OrthoDB" id="4022663at2759"/>
<dbReference type="EMBL" id="JAEOAQ010000002">
    <property type="protein sequence ID" value="KAG5420788.1"/>
    <property type="molecule type" value="Genomic_DNA"/>
</dbReference>
<dbReference type="RefSeq" id="XP_067549904.1">
    <property type="nucleotide sequence ID" value="XM_067691549.1"/>
</dbReference>
<evidence type="ECO:0000313" key="1">
    <source>
        <dbReference type="EMBL" id="KAG5420788.1"/>
    </source>
</evidence>